<sequence length="282" mass="30916">MAKPVVDADPIVRVSDLSLSYPAHAGGREFEAVEGVSFELARGGVMALLGESGSGKSTIARFLAGRADDAGEKSARIKLTGGAAEVMDVPLRRLGRRSRARLTAYVGHLAQDAGATLTPELNVGDILFEPIVERSKHFDREQLGERIAEMMDIVALPLAKLQEYPYELSKGQRQRVAVMRSLMLDPALLIADEPTLGVDANNRPKIVELLQWYRERTGASMLLISHDIRMLEALVQDVLVLQHGRTVGQGDINEIFRHADHGYVQLLAQALRATAYDEIAEE</sequence>
<comment type="similarity">
    <text evidence="1">Belongs to the ABC transporter superfamily.</text>
</comment>
<dbReference type="PANTHER" id="PTHR43776:SF7">
    <property type="entry name" value="D,D-DIPEPTIDE TRANSPORT ATP-BINDING PROTEIN DDPF-RELATED"/>
    <property type="match status" value="1"/>
</dbReference>
<evidence type="ECO:0000256" key="4">
    <source>
        <dbReference type="ARBA" id="ARBA00022840"/>
    </source>
</evidence>
<feature type="domain" description="ABC transporter" evidence="5">
    <location>
        <begin position="12"/>
        <end position="268"/>
    </location>
</feature>
<dbReference type="PROSITE" id="PS50893">
    <property type="entry name" value="ABC_TRANSPORTER_2"/>
    <property type="match status" value="1"/>
</dbReference>
<dbReference type="GO" id="GO:0055085">
    <property type="term" value="P:transmembrane transport"/>
    <property type="evidence" value="ECO:0007669"/>
    <property type="project" value="UniProtKB-ARBA"/>
</dbReference>
<organism evidence="6 7">
    <name type="scientific">Leucobacter massiliensis</name>
    <dbReference type="NCBI Taxonomy" id="1686285"/>
    <lineage>
        <taxon>Bacteria</taxon>
        <taxon>Bacillati</taxon>
        <taxon>Actinomycetota</taxon>
        <taxon>Actinomycetes</taxon>
        <taxon>Micrococcales</taxon>
        <taxon>Microbacteriaceae</taxon>
        <taxon>Leucobacter</taxon>
    </lineage>
</organism>
<keyword evidence="7" id="KW-1185">Reference proteome</keyword>
<dbReference type="AlphaFoldDB" id="A0A2S9QRA0"/>
<dbReference type="InterPro" id="IPR027417">
    <property type="entry name" value="P-loop_NTPase"/>
</dbReference>
<keyword evidence="2" id="KW-0813">Transport</keyword>
<evidence type="ECO:0000313" key="6">
    <source>
        <dbReference type="EMBL" id="PRI12110.1"/>
    </source>
</evidence>
<dbReference type="InterPro" id="IPR003439">
    <property type="entry name" value="ABC_transporter-like_ATP-bd"/>
</dbReference>
<evidence type="ECO:0000259" key="5">
    <source>
        <dbReference type="PROSITE" id="PS50893"/>
    </source>
</evidence>
<dbReference type="InterPro" id="IPR050319">
    <property type="entry name" value="ABC_transp_ATP-bind"/>
</dbReference>
<comment type="caution">
    <text evidence="6">The sequence shown here is derived from an EMBL/GenBank/DDBJ whole genome shotgun (WGS) entry which is preliminary data.</text>
</comment>
<evidence type="ECO:0000256" key="3">
    <source>
        <dbReference type="ARBA" id="ARBA00022741"/>
    </source>
</evidence>
<evidence type="ECO:0000256" key="2">
    <source>
        <dbReference type="ARBA" id="ARBA00022448"/>
    </source>
</evidence>
<name>A0A2S9QRA0_9MICO</name>
<dbReference type="Pfam" id="PF00005">
    <property type="entry name" value="ABC_tran"/>
    <property type="match status" value="1"/>
</dbReference>
<dbReference type="RefSeq" id="WP_105804419.1">
    <property type="nucleotide sequence ID" value="NZ_MWZD01000013.1"/>
</dbReference>
<dbReference type="GO" id="GO:0016887">
    <property type="term" value="F:ATP hydrolysis activity"/>
    <property type="evidence" value="ECO:0007669"/>
    <property type="project" value="InterPro"/>
</dbReference>
<keyword evidence="3" id="KW-0547">Nucleotide-binding</keyword>
<reference evidence="6 7" key="1">
    <citation type="journal article" date="2017" name="New Microbes New Infect">
        <title>Genome sequence of 'Leucobacter massiliensis' sp. nov. isolated from human pharynx after travel to the 2014 Hajj.</title>
        <authorList>
            <person name="Leangapichart T."/>
            <person name="Gautret P."/>
            <person name="Nguyen T.T."/>
            <person name="Armstrong N."/>
            <person name="Rolain J.M."/>
        </authorList>
    </citation>
    <scope>NUCLEOTIDE SEQUENCE [LARGE SCALE GENOMIC DNA]</scope>
    <source>
        <strain evidence="6 7">122RC15</strain>
    </source>
</reference>
<gene>
    <name evidence="6" type="ORF">B4915_03365</name>
</gene>
<dbReference type="SUPFAM" id="SSF52540">
    <property type="entry name" value="P-loop containing nucleoside triphosphate hydrolases"/>
    <property type="match status" value="1"/>
</dbReference>
<proteinExistence type="inferred from homology"/>
<dbReference type="InterPro" id="IPR003593">
    <property type="entry name" value="AAA+_ATPase"/>
</dbReference>
<dbReference type="PANTHER" id="PTHR43776">
    <property type="entry name" value="TRANSPORT ATP-BINDING PROTEIN"/>
    <property type="match status" value="1"/>
</dbReference>
<evidence type="ECO:0000313" key="7">
    <source>
        <dbReference type="Proteomes" id="UP000238650"/>
    </source>
</evidence>
<protein>
    <submittedName>
        <fullName evidence="6">ABC transporter ATP-binding protein</fullName>
    </submittedName>
</protein>
<dbReference type="OrthoDB" id="5113678at2"/>
<dbReference type="EMBL" id="MWZD01000013">
    <property type="protein sequence ID" value="PRI12110.1"/>
    <property type="molecule type" value="Genomic_DNA"/>
</dbReference>
<accession>A0A2S9QRA0</accession>
<evidence type="ECO:0000256" key="1">
    <source>
        <dbReference type="ARBA" id="ARBA00005417"/>
    </source>
</evidence>
<dbReference type="SMART" id="SM00382">
    <property type="entry name" value="AAA"/>
    <property type="match status" value="1"/>
</dbReference>
<dbReference type="Gene3D" id="3.40.50.300">
    <property type="entry name" value="P-loop containing nucleotide triphosphate hydrolases"/>
    <property type="match status" value="1"/>
</dbReference>
<dbReference type="GO" id="GO:0005524">
    <property type="term" value="F:ATP binding"/>
    <property type="evidence" value="ECO:0007669"/>
    <property type="project" value="UniProtKB-KW"/>
</dbReference>
<keyword evidence="4 6" id="KW-0067">ATP-binding</keyword>
<dbReference type="Proteomes" id="UP000238650">
    <property type="component" value="Unassembled WGS sequence"/>
</dbReference>